<evidence type="ECO:0000259" key="1">
    <source>
        <dbReference type="Pfam" id="PF05686"/>
    </source>
</evidence>
<name>A0A8S9QVI2_BRACR</name>
<organism evidence="2 3">
    <name type="scientific">Brassica cretica</name>
    <name type="common">Mustard</name>
    <dbReference type="NCBI Taxonomy" id="69181"/>
    <lineage>
        <taxon>Eukaryota</taxon>
        <taxon>Viridiplantae</taxon>
        <taxon>Streptophyta</taxon>
        <taxon>Embryophyta</taxon>
        <taxon>Tracheophyta</taxon>
        <taxon>Spermatophyta</taxon>
        <taxon>Magnoliopsida</taxon>
        <taxon>eudicotyledons</taxon>
        <taxon>Gunneridae</taxon>
        <taxon>Pentapetalae</taxon>
        <taxon>rosids</taxon>
        <taxon>malvids</taxon>
        <taxon>Brassicales</taxon>
        <taxon>Brassicaceae</taxon>
        <taxon>Brassiceae</taxon>
        <taxon>Brassica</taxon>
    </lineage>
</organism>
<dbReference type="InterPro" id="IPR006598">
    <property type="entry name" value="CAP10"/>
</dbReference>
<accession>A0A8S9QVI2</accession>
<dbReference type="AlphaFoldDB" id="A0A8S9QVI2"/>
<feature type="domain" description="Glycosyl transferase CAP10" evidence="1">
    <location>
        <begin position="4"/>
        <end position="53"/>
    </location>
</feature>
<reference evidence="2" key="1">
    <citation type="submission" date="2019-12" db="EMBL/GenBank/DDBJ databases">
        <title>Genome sequencing and annotation of Brassica cretica.</title>
        <authorList>
            <person name="Studholme D.J."/>
            <person name="Sarris P."/>
        </authorList>
    </citation>
    <scope>NUCLEOTIDE SEQUENCE</scope>
    <source>
        <strain evidence="2">PFS-109/04</strain>
        <tissue evidence="2">Leaf</tissue>
    </source>
</reference>
<sequence>MVRPEINIKEWNKLSKAISEGIRKVKWEERKPYAYWKANPGVARIRRALMRCRDPMIHQNWRREPRGQDLGLGLQI</sequence>
<comment type="caution">
    <text evidence="2">The sequence shown here is derived from an EMBL/GenBank/DDBJ whole genome shotgun (WGS) entry which is preliminary data.</text>
</comment>
<evidence type="ECO:0000313" key="3">
    <source>
        <dbReference type="Proteomes" id="UP000712600"/>
    </source>
</evidence>
<dbReference type="Pfam" id="PF05686">
    <property type="entry name" value="Glyco_transf_90"/>
    <property type="match status" value="1"/>
</dbReference>
<evidence type="ECO:0000313" key="2">
    <source>
        <dbReference type="EMBL" id="KAF3554300.1"/>
    </source>
</evidence>
<dbReference type="PANTHER" id="PTHR12203">
    <property type="entry name" value="KDEL LYS-ASP-GLU-LEU CONTAINING - RELATED"/>
    <property type="match status" value="1"/>
</dbReference>
<dbReference type="EMBL" id="QGKX02000996">
    <property type="protein sequence ID" value="KAF3554300.1"/>
    <property type="molecule type" value="Genomic_DNA"/>
</dbReference>
<dbReference type="Proteomes" id="UP000712600">
    <property type="component" value="Unassembled WGS sequence"/>
</dbReference>
<proteinExistence type="predicted"/>
<dbReference type="PANTHER" id="PTHR12203:SF97">
    <property type="entry name" value="GLYCOSYLTRANSFERASE"/>
    <property type="match status" value="1"/>
</dbReference>
<protein>
    <recommendedName>
        <fullName evidence="1">Glycosyl transferase CAP10 domain-containing protein</fullName>
    </recommendedName>
</protein>
<dbReference type="InterPro" id="IPR051091">
    <property type="entry name" value="O-Glucosyltr/Glycosyltrsf_90"/>
</dbReference>
<gene>
    <name evidence="2" type="ORF">F2Q69_00010781</name>
</gene>